<reference evidence="16" key="1">
    <citation type="submission" date="2016-10" db="EMBL/GenBank/DDBJ databases">
        <authorList>
            <person name="Varghese N."/>
            <person name="Submissions S."/>
        </authorList>
    </citation>
    <scope>NUCLEOTIDE SEQUENCE [LARGE SCALE GENOMIC DNA]</scope>
    <source>
        <strain evidence="16">DSM 173</strain>
    </source>
</reference>
<accession>A0A1H3ESQ1</accession>
<dbReference type="UniPathway" id="UPA00049">
    <property type="reaction ID" value="UER00059"/>
</dbReference>
<keyword evidence="6 11" id="KW-0808">Transferase</keyword>
<dbReference type="InterPro" id="IPR000399">
    <property type="entry name" value="TPP-bd_CS"/>
</dbReference>
<dbReference type="Gene3D" id="3.40.50.1220">
    <property type="entry name" value="TPP-binding domain"/>
    <property type="match status" value="1"/>
</dbReference>
<evidence type="ECO:0000256" key="1">
    <source>
        <dbReference type="ARBA" id="ARBA00004974"/>
    </source>
</evidence>
<evidence type="ECO:0000259" key="13">
    <source>
        <dbReference type="Pfam" id="PF02775"/>
    </source>
</evidence>
<dbReference type="SUPFAM" id="SSF52467">
    <property type="entry name" value="DHS-like NAD/FAD-binding domain"/>
    <property type="match status" value="1"/>
</dbReference>
<evidence type="ECO:0000256" key="4">
    <source>
        <dbReference type="ARBA" id="ARBA00013145"/>
    </source>
</evidence>
<keyword evidence="7 11" id="KW-0479">Metal-binding</keyword>
<evidence type="ECO:0000256" key="6">
    <source>
        <dbReference type="ARBA" id="ARBA00022679"/>
    </source>
</evidence>
<sequence length="613" mass="66843">MNLPAKAISVFTSNPLVGSGLEPLRRRLLIVPLPDMPNTTRTGAAILLDVLNDLGVEILFGHTGGAVIPIHVEINKRLRAGTPVPQFILCRQEGGAGHAAEGYARASGRVGVALATSGPGATNLITPIADAYKDSLPTLFITGQVPSRAIGTDAFQEVDMVGLTRPISKHNYLVKDVADLEWVVREAHALTLHGRPGPVVVDICKDVQLATLERPNNVPRLRHREAVSFDSVRAEAILAALMQAKRPVIKAGGGIIHANAALALQQFAERFDVPVTTTFNALGALPFELAHNLGMPGMHGTIPANYALRDADFLLTLGGRFDDRVAVRGFADGKCIAHIDIDPSEIDKTISTDLNLVARLDEFLAYALASGQRARHAEWMTQIAAWRERMIPPYGQSEYIKPQAVIELISELTGGMATVVTGVGQHQMWSAQYYRFRRPRQWISSGGLGTMGFGLPAAVGAWYGDPSQSVVLIDGDGSFQMNIQELGTVVANRIPLKMFVLNNSFLGMVRQWEDMMDGGHHYETCLARTMECAQDCMNLDQECRRQIPNLTGLKYVYPRLKTVRLRDPATLREDIAAVLADSGPVLVDVWIDKAENVIPMIRPGHSLEQMIES</sequence>
<evidence type="ECO:0000259" key="14">
    <source>
        <dbReference type="Pfam" id="PF02776"/>
    </source>
</evidence>
<dbReference type="GO" id="GO:0009097">
    <property type="term" value="P:isoleucine biosynthetic process"/>
    <property type="evidence" value="ECO:0007669"/>
    <property type="project" value="UniProtKB-UniPathway"/>
</dbReference>
<dbReference type="FunFam" id="3.40.50.970:FF:000007">
    <property type="entry name" value="Acetolactate synthase"/>
    <property type="match status" value="1"/>
</dbReference>
<evidence type="ECO:0000256" key="7">
    <source>
        <dbReference type="ARBA" id="ARBA00022723"/>
    </source>
</evidence>
<keyword evidence="10 11" id="KW-0100">Branched-chain amino acid biosynthesis</keyword>
<dbReference type="InterPro" id="IPR011766">
    <property type="entry name" value="TPP_enzyme_TPP-bd"/>
</dbReference>
<dbReference type="CDD" id="cd07035">
    <property type="entry name" value="TPP_PYR_POX_like"/>
    <property type="match status" value="1"/>
</dbReference>
<proteinExistence type="inferred from homology"/>
<dbReference type="Pfam" id="PF02776">
    <property type="entry name" value="TPP_enzyme_N"/>
    <property type="match status" value="1"/>
</dbReference>
<evidence type="ECO:0000313" key="16">
    <source>
        <dbReference type="Proteomes" id="UP000198672"/>
    </source>
</evidence>
<dbReference type="CDD" id="cd02015">
    <property type="entry name" value="TPP_AHAS"/>
    <property type="match status" value="1"/>
</dbReference>
<comment type="pathway">
    <text evidence="1 11">Amino-acid biosynthesis; L-isoleucine biosynthesis; L-isoleucine from 2-oxobutanoate: step 1/4.</text>
</comment>
<evidence type="ECO:0000256" key="2">
    <source>
        <dbReference type="ARBA" id="ARBA00005025"/>
    </source>
</evidence>
<comment type="cofactor">
    <cofactor evidence="11">
        <name>thiamine diphosphate</name>
        <dbReference type="ChEBI" id="CHEBI:58937"/>
    </cofactor>
    <text evidence="11">Binds 1 thiamine pyrophosphate per subunit.</text>
</comment>
<dbReference type="UniPathway" id="UPA00047">
    <property type="reaction ID" value="UER00055"/>
</dbReference>
<dbReference type="PANTHER" id="PTHR18968:SF13">
    <property type="entry name" value="ACETOLACTATE SYNTHASE CATALYTIC SUBUNIT, MITOCHONDRIAL"/>
    <property type="match status" value="1"/>
</dbReference>
<dbReference type="InterPro" id="IPR012001">
    <property type="entry name" value="Thiamin_PyroP_enz_TPP-bd_dom"/>
</dbReference>
<evidence type="ECO:0000256" key="3">
    <source>
        <dbReference type="ARBA" id="ARBA00007812"/>
    </source>
</evidence>
<feature type="domain" description="Thiamine pyrophosphate enzyme central" evidence="12">
    <location>
        <begin position="235"/>
        <end position="365"/>
    </location>
</feature>
<dbReference type="AlphaFoldDB" id="A0A1H3ESQ1"/>
<protein>
    <recommendedName>
        <fullName evidence="4 11">Acetolactate synthase</fullName>
        <ecNumber evidence="4 11">2.2.1.6</ecNumber>
    </recommendedName>
</protein>
<dbReference type="InterPro" id="IPR039368">
    <property type="entry name" value="AHAS_TPP"/>
</dbReference>
<dbReference type="GO" id="GO:0050660">
    <property type="term" value="F:flavin adenine dinucleotide binding"/>
    <property type="evidence" value="ECO:0007669"/>
    <property type="project" value="InterPro"/>
</dbReference>
<comment type="cofactor">
    <cofactor evidence="11">
        <name>Mg(2+)</name>
        <dbReference type="ChEBI" id="CHEBI:18420"/>
    </cofactor>
    <text evidence="11">Binds 1 Mg(2+) ion per subunit.</text>
</comment>
<dbReference type="GO" id="GO:0009099">
    <property type="term" value="P:L-valine biosynthetic process"/>
    <property type="evidence" value="ECO:0007669"/>
    <property type="project" value="UniProtKB-UniPathway"/>
</dbReference>
<keyword evidence="16" id="KW-1185">Reference proteome</keyword>
<dbReference type="Pfam" id="PF02775">
    <property type="entry name" value="TPP_enzyme_C"/>
    <property type="match status" value="1"/>
</dbReference>
<dbReference type="EC" id="2.2.1.6" evidence="4 11"/>
<dbReference type="NCBIfam" id="TIGR00118">
    <property type="entry name" value="acolac_lg"/>
    <property type="match status" value="1"/>
</dbReference>
<keyword evidence="5 11" id="KW-0028">Amino-acid biosynthesis</keyword>
<comment type="similarity">
    <text evidence="3 11">Belongs to the TPP enzyme family.</text>
</comment>
<feature type="domain" description="Thiamine pyrophosphate enzyme N-terminal TPP-binding" evidence="14">
    <location>
        <begin position="42"/>
        <end position="161"/>
    </location>
</feature>
<gene>
    <name evidence="15" type="ORF">SAMN05421644_11467</name>
</gene>
<dbReference type="InterPro" id="IPR045229">
    <property type="entry name" value="TPP_enz"/>
</dbReference>
<comment type="pathway">
    <text evidence="2 11">Amino-acid biosynthesis; L-valine biosynthesis; L-valine from pyruvate: step 1/4.</text>
</comment>
<evidence type="ECO:0000256" key="9">
    <source>
        <dbReference type="ARBA" id="ARBA00023052"/>
    </source>
</evidence>
<dbReference type="InterPro" id="IPR029035">
    <property type="entry name" value="DHS-like_NAD/FAD-binding_dom"/>
</dbReference>
<dbReference type="Gene3D" id="3.40.50.970">
    <property type="match status" value="2"/>
</dbReference>
<dbReference type="Pfam" id="PF00205">
    <property type="entry name" value="TPP_enzyme_M"/>
    <property type="match status" value="1"/>
</dbReference>
<dbReference type="SUPFAM" id="SSF52518">
    <property type="entry name" value="Thiamin diphosphate-binding fold (THDP-binding)"/>
    <property type="match status" value="2"/>
</dbReference>
<organism evidence="15 16">
    <name type="scientific">Allochromatium warmingii</name>
    <name type="common">Chromatium warmingii</name>
    <dbReference type="NCBI Taxonomy" id="61595"/>
    <lineage>
        <taxon>Bacteria</taxon>
        <taxon>Pseudomonadati</taxon>
        <taxon>Pseudomonadota</taxon>
        <taxon>Gammaproteobacteria</taxon>
        <taxon>Chromatiales</taxon>
        <taxon>Chromatiaceae</taxon>
        <taxon>Allochromatium</taxon>
    </lineage>
</organism>
<name>A0A1H3ESQ1_ALLWA</name>
<dbReference type="STRING" id="61595.SAMN05421644_11467"/>
<dbReference type="InterPro" id="IPR012846">
    <property type="entry name" value="Acetolactate_synth_lsu"/>
</dbReference>
<dbReference type="InterPro" id="IPR029061">
    <property type="entry name" value="THDP-binding"/>
</dbReference>
<dbReference type="Proteomes" id="UP000198672">
    <property type="component" value="Unassembled WGS sequence"/>
</dbReference>
<evidence type="ECO:0000259" key="12">
    <source>
        <dbReference type="Pfam" id="PF00205"/>
    </source>
</evidence>
<keyword evidence="8 11" id="KW-0460">Magnesium</keyword>
<dbReference type="GO" id="GO:0030976">
    <property type="term" value="F:thiamine pyrophosphate binding"/>
    <property type="evidence" value="ECO:0007669"/>
    <property type="project" value="UniProtKB-UniRule"/>
</dbReference>
<evidence type="ECO:0000256" key="10">
    <source>
        <dbReference type="ARBA" id="ARBA00023304"/>
    </source>
</evidence>
<dbReference type="InterPro" id="IPR012000">
    <property type="entry name" value="Thiamin_PyroP_enz_cen_dom"/>
</dbReference>
<dbReference type="GO" id="GO:0005948">
    <property type="term" value="C:acetolactate synthase complex"/>
    <property type="evidence" value="ECO:0007669"/>
    <property type="project" value="TreeGrafter"/>
</dbReference>
<keyword evidence="9 11" id="KW-0786">Thiamine pyrophosphate</keyword>
<evidence type="ECO:0000313" key="15">
    <source>
        <dbReference type="EMBL" id="SDX81763.1"/>
    </source>
</evidence>
<evidence type="ECO:0000256" key="11">
    <source>
        <dbReference type="RuleBase" id="RU003591"/>
    </source>
</evidence>
<comment type="catalytic activity">
    <reaction evidence="11">
        <text>2 pyruvate + H(+) = (2S)-2-acetolactate + CO2</text>
        <dbReference type="Rhea" id="RHEA:25249"/>
        <dbReference type="ChEBI" id="CHEBI:15361"/>
        <dbReference type="ChEBI" id="CHEBI:15378"/>
        <dbReference type="ChEBI" id="CHEBI:16526"/>
        <dbReference type="ChEBI" id="CHEBI:58476"/>
        <dbReference type="EC" id="2.2.1.6"/>
    </reaction>
</comment>
<dbReference type="GO" id="GO:0000287">
    <property type="term" value="F:magnesium ion binding"/>
    <property type="evidence" value="ECO:0007669"/>
    <property type="project" value="UniProtKB-UniRule"/>
</dbReference>
<dbReference type="GO" id="GO:0003984">
    <property type="term" value="F:acetolactate synthase activity"/>
    <property type="evidence" value="ECO:0007669"/>
    <property type="project" value="UniProtKB-EC"/>
</dbReference>
<feature type="domain" description="Thiamine pyrophosphate enzyme TPP-binding" evidence="13">
    <location>
        <begin position="422"/>
        <end position="589"/>
    </location>
</feature>
<dbReference type="PANTHER" id="PTHR18968">
    <property type="entry name" value="THIAMINE PYROPHOSPHATE ENZYMES"/>
    <property type="match status" value="1"/>
</dbReference>
<evidence type="ECO:0000256" key="5">
    <source>
        <dbReference type="ARBA" id="ARBA00022605"/>
    </source>
</evidence>
<dbReference type="PROSITE" id="PS00187">
    <property type="entry name" value="TPP_ENZYMES"/>
    <property type="match status" value="1"/>
</dbReference>
<dbReference type="EMBL" id="FNOW01000014">
    <property type="protein sequence ID" value="SDX81763.1"/>
    <property type="molecule type" value="Genomic_DNA"/>
</dbReference>
<evidence type="ECO:0000256" key="8">
    <source>
        <dbReference type="ARBA" id="ARBA00022842"/>
    </source>
</evidence>